<organism evidence="1 2">
    <name type="scientific">Tolypothrix bouteillei VB521301</name>
    <dbReference type="NCBI Taxonomy" id="1479485"/>
    <lineage>
        <taxon>Bacteria</taxon>
        <taxon>Bacillati</taxon>
        <taxon>Cyanobacteriota</taxon>
        <taxon>Cyanophyceae</taxon>
        <taxon>Nostocales</taxon>
        <taxon>Tolypothrichaceae</taxon>
        <taxon>Tolypothrix</taxon>
    </lineage>
</organism>
<evidence type="ECO:0000313" key="1">
    <source>
        <dbReference type="EMBL" id="KAF3888678.1"/>
    </source>
</evidence>
<dbReference type="RefSeq" id="WP_153021451.1">
    <property type="nucleotide sequence ID" value="NZ_JHEG04000001.1"/>
</dbReference>
<dbReference type="EMBL" id="JHEG04000001">
    <property type="protein sequence ID" value="KAF3888678.1"/>
    <property type="molecule type" value="Genomic_DNA"/>
</dbReference>
<reference evidence="1" key="1">
    <citation type="journal article" date="2015" name="Genome Announc.">
        <title>Draft Genome Sequence of Tolypothrix boutellei Strain VB521301.</title>
        <authorList>
            <person name="Chandrababunaidu M.M."/>
            <person name="Singh D."/>
            <person name="Sen D."/>
            <person name="Bhan S."/>
            <person name="Das S."/>
            <person name="Gupta A."/>
            <person name="Adhikary S.P."/>
            <person name="Tripathy S."/>
        </authorList>
    </citation>
    <scope>NUCLEOTIDE SEQUENCE</scope>
    <source>
        <strain evidence="1">VB521301</strain>
    </source>
</reference>
<gene>
    <name evidence="1" type="ORF">DA73_0400026750</name>
</gene>
<protein>
    <submittedName>
        <fullName evidence="1">Uncharacterized protein</fullName>
    </submittedName>
</protein>
<name>A0A8S9T9B8_9CYAN</name>
<sequence>MRVILDIPQELAIQNSSLEIPQTSLLTTMDKYLLYAIALSFIVIVA</sequence>
<keyword evidence="2" id="KW-1185">Reference proteome</keyword>
<proteinExistence type="predicted"/>
<evidence type="ECO:0000313" key="2">
    <source>
        <dbReference type="Proteomes" id="UP000029738"/>
    </source>
</evidence>
<reference evidence="1" key="2">
    <citation type="submission" date="2019-11" db="EMBL/GenBank/DDBJ databases">
        <title>Improved Assembly of Tolypothrix boutellei genome.</title>
        <authorList>
            <person name="Sarangi A.N."/>
            <person name="Mukherjee M."/>
            <person name="Ghosh S."/>
            <person name="Singh D."/>
            <person name="Das A."/>
            <person name="Kant S."/>
            <person name="Prusty A."/>
            <person name="Tripathy S."/>
        </authorList>
    </citation>
    <scope>NUCLEOTIDE SEQUENCE</scope>
    <source>
        <strain evidence="1">VB521301</strain>
    </source>
</reference>
<dbReference type="Proteomes" id="UP000029738">
    <property type="component" value="Unassembled WGS sequence"/>
</dbReference>
<accession>A0A8S9T9B8</accession>
<comment type="caution">
    <text evidence="1">The sequence shown here is derived from an EMBL/GenBank/DDBJ whole genome shotgun (WGS) entry which is preliminary data.</text>
</comment>
<dbReference type="AlphaFoldDB" id="A0A8S9T9B8"/>